<dbReference type="Pfam" id="PF14494">
    <property type="entry name" value="DUF4436"/>
    <property type="match status" value="1"/>
</dbReference>
<dbReference type="EMBL" id="FXEG02000002">
    <property type="protein sequence ID" value="SOX53256.1"/>
    <property type="molecule type" value="Genomic_DNA"/>
</dbReference>
<feature type="non-terminal residue" evidence="2">
    <location>
        <position position="1"/>
    </location>
</feature>
<protein>
    <submittedName>
        <fullName evidence="2">DUF4436 domain-containing protein</fullName>
    </submittedName>
</protein>
<dbReference type="AlphaFoldDB" id="A0A2K4Y8Y6"/>
<reference evidence="2" key="1">
    <citation type="submission" date="2018-01" db="EMBL/GenBank/DDBJ databases">
        <authorList>
            <consortium name="Urmite Genomes"/>
        </authorList>
    </citation>
    <scope>NUCLEOTIDE SEQUENCE [LARGE SCALE GENOMIC DNA]</scope>
    <source>
        <strain evidence="2">AFP003</strain>
    </source>
</reference>
<name>A0A2K4Y8Y6_9MYCO</name>
<feature type="transmembrane region" description="Helical" evidence="1">
    <location>
        <begin position="263"/>
        <end position="283"/>
    </location>
</feature>
<organism evidence="2 3">
    <name type="scientific">Mycobacterium ahvazicum</name>
    <dbReference type="NCBI Taxonomy" id="1964395"/>
    <lineage>
        <taxon>Bacteria</taxon>
        <taxon>Bacillati</taxon>
        <taxon>Actinomycetota</taxon>
        <taxon>Actinomycetes</taxon>
        <taxon>Mycobacteriales</taxon>
        <taxon>Mycobacteriaceae</taxon>
        <taxon>Mycobacterium</taxon>
        <taxon>Mycobacterium simiae complex</taxon>
    </lineage>
</organism>
<keyword evidence="1" id="KW-0812">Transmembrane</keyword>
<gene>
    <name evidence="2" type="ORF">MAAFP003_1926</name>
</gene>
<evidence type="ECO:0000256" key="1">
    <source>
        <dbReference type="SAM" id="Phobius"/>
    </source>
</evidence>
<dbReference type="Proteomes" id="UP000236318">
    <property type="component" value="Unassembled WGS sequence"/>
</dbReference>
<feature type="transmembrane region" description="Helical" evidence="1">
    <location>
        <begin position="21"/>
        <end position="40"/>
    </location>
</feature>
<dbReference type="InterPro" id="IPR027948">
    <property type="entry name" value="DUF4436"/>
</dbReference>
<evidence type="ECO:0000313" key="3">
    <source>
        <dbReference type="Proteomes" id="UP000236318"/>
    </source>
</evidence>
<keyword evidence="1" id="KW-0472">Membrane</keyword>
<comment type="caution">
    <text evidence="2">The sequence shown here is derived from an EMBL/GenBank/DDBJ whole genome shotgun (WGS) entry which is preliminary data.</text>
</comment>
<sequence length="288" mass="30724">VGVAAGTDFKNVPAVHNRRPLLLLAIAAFLAVLTITAVSYEKAGHATGVNGDRNLSDGIRIHADIQKISPTDNQLVVGLQFEPRGRFAQDGVFLASNVRVVAVGGAGLVDESFAAGGLMTAQTLPVALETGDVSQYPFDRYTSLFSVRILTSDGTPVPTVLLAGGSVHGYSISIGNPPREPNEGNDLTISVTRAPSTWIFAVFIILLMWTLTILAMLLVANQIRSDRPIDGTLISFLGVLLFSFSAVRNSMPNAPAVGALTDYLSFFWCELVLGLCVVAMLVVRIRRD</sequence>
<feature type="transmembrane region" description="Helical" evidence="1">
    <location>
        <begin position="198"/>
        <end position="220"/>
    </location>
</feature>
<feature type="transmembrane region" description="Helical" evidence="1">
    <location>
        <begin position="232"/>
        <end position="251"/>
    </location>
</feature>
<proteinExistence type="predicted"/>
<evidence type="ECO:0000313" key="2">
    <source>
        <dbReference type="EMBL" id="SOX53256.1"/>
    </source>
</evidence>
<keyword evidence="3" id="KW-1185">Reference proteome</keyword>
<accession>A0A2K4Y8Y6</accession>
<keyword evidence="1" id="KW-1133">Transmembrane helix</keyword>